<organism evidence="2 3">
    <name type="scientific">Glycomyces artemisiae</name>
    <dbReference type="NCBI Taxonomy" id="1076443"/>
    <lineage>
        <taxon>Bacteria</taxon>
        <taxon>Bacillati</taxon>
        <taxon>Actinomycetota</taxon>
        <taxon>Actinomycetes</taxon>
        <taxon>Glycomycetales</taxon>
        <taxon>Glycomycetaceae</taxon>
        <taxon>Glycomyces</taxon>
    </lineage>
</organism>
<evidence type="ECO:0000256" key="1">
    <source>
        <dbReference type="SAM" id="MobiDB-lite"/>
    </source>
</evidence>
<evidence type="ECO:0000313" key="2">
    <source>
        <dbReference type="EMBL" id="PRY56419.1"/>
    </source>
</evidence>
<comment type="caution">
    <text evidence="2">The sequence shown here is derived from an EMBL/GenBank/DDBJ whole genome shotgun (WGS) entry which is preliminary data.</text>
</comment>
<dbReference type="InterPro" id="IPR013381">
    <property type="entry name" value="CRISPR-assoc_prot_Cse1"/>
</dbReference>
<dbReference type="EMBL" id="PVTJ01000009">
    <property type="protein sequence ID" value="PRY56419.1"/>
    <property type="molecule type" value="Genomic_DNA"/>
</dbReference>
<name>A0A2T0UER3_9ACTN</name>
<reference evidence="2 3" key="1">
    <citation type="submission" date="2018-03" db="EMBL/GenBank/DDBJ databases">
        <title>Genomic Encyclopedia of Type Strains, Phase III (KMG-III): the genomes of soil and plant-associated and newly described type strains.</title>
        <authorList>
            <person name="Whitman W."/>
        </authorList>
    </citation>
    <scope>NUCLEOTIDE SEQUENCE [LARGE SCALE GENOMIC DNA]</scope>
    <source>
        <strain evidence="2 3">CGMCC 4.7067</strain>
    </source>
</reference>
<dbReference type="NCBIfam" id="TIGR02547">
    <property type="entry name" value="casA_cse1"/>
    <property type="match status" value="1"/>
</dbReference>
<dbReference type="Pfam" id="PF09481">
    <property type="entry name" value="CRISPR_Cse1"/>
    <property type="match status" value="1"/>
</dbReference>
<dbReference type="AlphaFoldDB" id="A0A2T0UER3"/>
<sequence length="489" mass="52532">MRFNLLEQPWLPLLDHDGRTREATLLDALTGAHRYRAIAGDAPTQNLALLRLLLAVADAATGTLEWERMWRSRALDAGAIGAYLEARRDRFDLLHPDAPFYGTIGLTTSRGVRLPAAVIADAAPGRHYSMREAAGLARVGLAEAARWLVHVHAYDIAGIKPGAEGDPRIVRGKVFGIGTGPCGAFAGIHLEGATLAETILLNLAPDGARGRGGDLPAWDRAPATAAPRDTETPTGLADLYTWQSRRVCLTWDEDSVTGAVLCQGDPYAPESDPEPMAHRRWDSAGKRWRRRRFDAARPVWRDLADVLAADGQTALAPPVIDWARDRALLLDGDLTLRVTGTAYGTQAAVVTDAGSDAVPLPARLLTDEAARDGLAAAAAVLRGTEHALTRYVRTLDTAAGSRETGAGPDRIALAARGPLDAAMRAWLWEEATLDELHDEARTVARDLVDAEPVSAAAWRGRQIEGRWVTAGTAARQFQADLAVLDRATA</sequence>
<accession>A0A2T0UER3</accession>
<gene>
    <name evidence="2" type="ORF">B0I28_10968</name>
</gene>
<dbReference type="OrthoDB" id="3187690at2"/>
<dbReference type="Proteomes" id="UP000238176">
    <property type="component" value="Unassembled WGS sequence"/>
</dbReference>
<keyword evidence="3" id="KW-1185">Reference proteome</keyword>
<feature type="region of interest" description="Disordered" evidence="1">
    <location>
        <begin position="211"/>
        <end position="232"/>
    </location>
</feature>
<protein>
    <submittedName>
        <fullName evidence="2">CRISPR-associated Cse1 family protein</fullName>
    </submittedName>
</protein>
<proteinExistence type="predicted"/>
<dbReference type="RefSeq" id="WP_106365849.1">
    <property type="nucleotide sequence ID" value="NZ_PVTJ01000009.1"/>
</dbReference>
<evidence type="ECO:0000313" key="3">
    <source>
        <dbReference type="Proteomes" id="UP000238176"/>
    </source>
</evidence>